<feature type="binding site" evidence="10">
    <location>
        <position position="690"/>
    </location>
    <ligand>
        <name>Zn(2+)</name>
        <dbReference type="ChEBI" id="CHEBI:29105"/>
        <note>catalytic</note>
    </ligand>
</feature>
<dbReference type="Pfam" id="PF01717">
    <property type="entry name" value="Meth_synt_2"/>
    <property type="match status" value="1"/>
</dbReference>
<feature type="binding site" evidence="10">
    <location>
        <begin position="456"/>
        <end position="458"/>
    </location>
    <ligand>
        <name>L-methionine</name>
        <dbReference type="ChEBI" id="CHEBI:57844"/>
    </ligand>
</feature>
<evidence type="ECO:0000256" key="9">
    <source>
        <dbReference type="ARBA" id="ARBA00023167"/>
    </source>
</evidence>
<dbReference type="CDD" id="cd03311">
    <property type="entry name" value="CIMS_C_terminal_like"/>
    <property type="match status" value="1"/>
</dbReference>
<dbReference type="SUPFAM" id="SSF51726">
    <property type="entry name" value="UROD/MetE-like"/>
    <property type="match status" value="2"/>
</dbReference>
<evidence type="ECO:0000256" key="10">
    <source>
        <dbReference type="HAMAP-Rule" id="MF_00172"/>
    </source>
</evidence>
<keyword evidence="5 10" id="KW-0028">Amino-acid biosynthesis</keyword>
<feature type="binding site" evidence="10">
    <location>
        <position position="666"/>
    </location>
    <ligand>
        <name>Zn(2+)</name>
        <dbReference type="ChEBI" id="CHEBI:29105"/>
        <note>catalytic</note>
    </ligand>
</feature>
<feature type="binding site" evidence="10">
    <location>
        <position position="586"/>
    </location>
    <ligand>
        <name>5-methyltetrahydropteroyltri-L-glutamate</name>
        <dbReference type="ChEBI" id="CHEBI:58207"/>
    </ligand>
</feature>
<name>A0ABW0KZ92_9BACT</name>
<evidence type="ECO:0000256" key="2">
    <source>
        <dbReference type="ARBA" id="ARBA00004681"/>
    </source>
</evidence>
<dbReference type="HAMAP" id="MF_00172">
    <property type="entry name" value="Meth_synth"/>
    <property type="match status" value="1"/>
</dbReference>
<dbReference type="PIRSF" id="PIRSF000382">
    <property type="entry name" value="MeTrfase_B12_ind"/>
    <property type="match status" value="1"/>
</dbReference>
<feature type="binding site" evidence="10">
    <location>
        <position position="751"/>
    </location>
    <ligand>
        <name>Zn(2+)</name>
        <dbReference type="ChEBI" id="CHEBI:29105"/>
        <note>catalytic</note>
    </ligand>
</feature>
<evidence type="ECO:0000256" key="8">
    <source>
        <dbReference type="ARBA" id="ARBA00022833"/>
    </source>
</evidence>
<feature type="binding site" evidence="10">
    <location>
        <begin position="20"/>
        <end position="23"/>
    </location>
    <ligand>
        <name>5-methyltetrahydropteroyltri-L-glutamate</name>
        <dbReference type="ChEBI" id="CHEBI:58207"/>
    </ligand>
</feature>
<evidence type="ECO:0000256" key="4">
    <source>
        <dbReference type="ARBA" id="ARBA00022603"/>
    </source>
</evidence>
<dbReference type="EC" id="2.1.1.14" evidence="10"/>
<organism evidence="13 14">
    <name type="scientific">Prosthecobacter fluviatilis</name>
    <dbReference type="NCBI Taxonomy" id="445931"/>
    <lineage>
        <taxon>Bacteria</taxon>
        <taxon>Pseudomonadati</taxon>
        <taxon>Verrucomicrobiota</taxon>
        <taxon>Verrucomicrobiia</taxon>
        <taxon>Verrucomicrobiales</taxon>
        <taxon>Verrucomicrobiaceae</taxon>
        <taxon>Prosthecobacter</taxon>
    </lineage>
</organism>
<dbReference type="GO" id="GO:0003871">
    <property type="term" value="F:5-methyltetrahydropteroyltriglutamate-homocysteine S-methyltransferase activity"/>
    <property type="evidence" value="ECO:0007669"/>
    <property type="project" value="UniProtKB-EC"/>
</dbReference>
<keyword evidence="9 10" id="KW-0486">Methionine biosynthesis</keyword>
<protein>
    <recommendedName>
        <fullName evidence="10">5-methyltetrahydropteroyltriglutamate--homocysteine methyltransferase</fullName>
        <ecNumber evidence="10">2.1.1.14</ecNumber>
    </recommendedName>
    <alternativeName>
        <fullName evidence="10">Cobalamin-independent methionine synthase</fullName>
    </alternativeName>
    <alternativeName>
        <fullName evidence="10">Methionine synthase, vitamin-B12 independent isozyme</fullName>
    </alternativeName>
</protein>
<comment type="caution">
    <text evidence="13">The sequence shown here is derived from an EMBL/GenBank/DDBJ whole genome shotgun (WGS) entry which is preliminary data.</text>
</comment>
<comment type="pathway">
    <text evidence="2 10">Amino-acid biosynthesis; L-methionine biosynthesis via de novo pathway; L-methionine from L-homocysteine (MetE route): step 1/1.</text>
</comment>
<dbReference type="InterPro" id="IPR002629">
    <property type="entry name" value="Met_Synth_C/arc"/>
</dbReference>
<feature type="binding site" evidence="10">
    <location>
        <begin position="540"/>
        <end position="541"/>
    </location>
    <ligand>
        <name>5-methyltetrahydropteroyltri-L-glutamate</name>
        <dbReference type="ChEBI" id="CHEBI:58207"/>
    </ligand>
</feature>
<evidence type="ECO:0000313" key="14">
    <source>
        <dbReference type="Proteomes" id="UP001596052"/>
    </source>
</evidence>
<comment type="function">
    <text evidence="1 10">Catalyzes the transfer of a methyl group from 5-methyltetrahydrofolate to homocysteine resulting in methionine formation.</text>
</comment>
<dbReference type="Pfam" id="PF08267">
    <property type="entry name" value="Meth_synt_1"/>
    <property type="match status" value="1"/>
</dbReference>
<evidence type="ECO:0000313" key="13">
    <source>
        <dbReference type="EMBL" id="MFC5457837.1"/>
    </source>
</evidence>
<evidence type="ECO:0000256" key="5">
    <source>
        <dbReference type="ARBA" id="ARBA00022605"/>
    </source>
</evidence>
<evidence type="ECO:0000256" key="6">
    <source>
        <dbReference type="ARBA" id="ARBA00022679"/>
    </source>
</evidence>
<reference evidence="14" key="1">
    <citation type="journal article" date="2019" name="Int. J. Syst. Evol. Microbiol.">
        <title>The Global Catalogue of Microorganisms (GCM) 10K type strain sequencing project: providing services to taxonomists for standard genome sequencing and annotation.</title>
        <authorList>
            <consortium name="The Broad Institute Genomics Platform"/>
            <consortium name="The Broad Institute Genome Sequencing Center for Infectious Disease"/>
            <person name="Wu L."/>
            <person name="Ma J."/>
        </authorList>
    </citation>
    <scope>NUCLEOTIDE SEQUENCE [LARGE SCALE GENOMIC DNA]</scope>
    <source>
        <strain evidence="14">CGMCC 4.1469</strain>
    </source>
</reference>
<feature type="active site" description="Proton donor" evidence="10">
    <location>
        <position position="719"/>
    </location>
</feature>
<evidence type="ECO:0000256" key="1">
    <source>
        <dbReference type="ARBA" id="ARBA00002777"/>
    </source>
</evidence>
<keyword evidence="7 10" id="KW-0479">Metal-binding</keyword>
<keyword evidence="8 10" id="KW-0862">Zinc</keyword>
<dbReference type="Gene3D" id="3.20.20.210">
    <property type="match status" value="2"/>
</dbReference>
<dbReference type="Proteomes" id="UP001596052">
    <property type="component" value="Unassembled WGS sequence"/>
</dbReference>
<feature type="binding site" evidence="10">
    <location>
        <begin position="456"/>
        <end position="458"/>
    </location>
    <ligand>
        <name>L-homocysteine</name>
        <dbReference type="ChEBI" id="CHEBI:58199"/>
    </ligand>
</feature>
<gene>
    <name evidence="10 13" type="primary">metE</name>
    <name evidence="13" type="ORF">ACFQDI_23410</name>
</gene>
<proteinExistence type="inferred from homology"/>
<dbReference type="PANTHER" id="PTHR30519">
    <property type="entry name" value="5-METHYLTETRAHYDROPTEROYLTRIGLUTAMATE--HOMOCYSTEINE METHYLTRANSFERASE"/>
    <property type="match status" value="1"/>
</dbReference>
<sequence length="784" mass="88070">MSDNIIHTHNLGYPRIGEQRELKKATEAFWHGKISQEELEAVGRRLRRNHWSKQCAAGIDLIPCNDFSFYDQMLDFSCLIGNVPPRFGWSGDSIGLDTLFLMARGSRGEGHESCAHGCSSGHEAAFACEMTKWFDTNYHYIVPEFRADTQFRLVGDKVFRELDEAQSLGLRAKPVLPGPATYLSLGKVQDSHHPDFDRWSLLDGLVSVYEQILRRLAAQGAEWVQIDEPVFALDLSPQQRDAVVDAWRRLAAAAPGLKIIVASYFGALQENLPLFLSLPAHAFHCDFVRAPEELDAVLDHLPPDKILSLGVVDGRNIWKNDFAHSLKLLTAARAKLGARRLWVAPSCSLLHVPVTLASEPALDAQIENWLAFADEKINEVVTLSALLRGTARSGVLEENQDAIHSRATSRRTHNPEVRARLAQVTDEDARRRSPFPQRQLLQQSRLGLPEFPTTTIGSFPQTAEVRSMRARWKKGELTTAEYEVYLENETRACVAFQDEIGLDMPVHGEFERNDMVEYFGEQLDGFLFTANGWVQSYGTRCVKPPVIYGDVSRPVPMTVRWAQFAQSLTPRPMKGMLTGPVTILQWSFVRDDQPRSETTRQIALAIRDEVVDLEAAGIAAIQIDEPAIREGLPLRRAEWAHYLDWAVTAFRLSASGVRDDTQIHTHMCYSEFNDIIAAIADMDADVITIETSRSNMELLGAFVDFHYPNEIGPGVYDIHSPRVPSVAEMENLMRKAEAVIPRRNLWVNPDCGLKTRGWPEVKISLIHMVQTAKNLRAAKLQPTA</sequence>
<feature type="domain" description="Cobalamin-independent methionine synthase MetE C-terminal/archaeal" evidence="11">
    <location>
        <begin position="451"/>
        <end position="774"/>
    </location>
</feature>
<feature type="binding site" evidence="10">
    <location>
        <position position="630"/>
    </location>
    <ligand>
        <name>5-methyltetrahydropteroyltri-L-glutamate</name>
        <dbReference type="ChEBI" id="CHEBI:58207"/>
    </ligand>
</feature>
<dbReference type="RefSeq" id="WP_377171575.1">
    <property type="nucleotide sequence ID" value="NZ_JBHSMQ010000013.1"/>
</dbReference>
<dbReference type="EMBL" id="JBHSMQ010000013">
    <property type="protein sequence ID" value="MFC5457837.1"/>
    <property type="molecule type" value="Genomic_DNA"/>
</dbReference>
<comment type="catalytic activity">
    <reaction evidence="10">
        <text>5-methyltetrahydropteroyltri-L-glutamate + L-homocysteine = tetrahydropteroyltri-L-glutamate + L-methionine</text>
        <dbReference type="Rhea" id="RHEA:21196"/>
        <dbReference type="ChEBI" id="CHEBI:57844"/>
        <dbReference type="ChEBI" id="CHEBI:58140"/>
        <dbReference type="ChEBI" id="CHEBI:58199"/>
        <dbReference type="ChEBI" id="CHEBI:58207"/>
        <dbReference type="EC" id="2.1.1.14"/>
    </reaction>
</comment>
<dbReference type="CDD" id="cd03312">
    <property type="entry name" value="CIMS_N_terminal_like"/>
    <property type="match status" value="1"/>
</dbReference>
<evidence type="ECO:0000256" key="3">
    <source>
        <dbReference type="ARBA" id="ARBA00009553"/>
    </source>
</evidence>
<accession>A0ABW0KZ92</accession>
<feature type="binding site" evidence="10">
    <location>
        <position position="509"/>
    </location>
    <ligand>
        <name>L-homocysteine</name>
        <dbReference type="ChEBI" id="CHEBI:58199"/>
    </ligand>
</feature>
<keyword evidence="14" id="KW-1185">Reference proteome</keyword>
<feature type="binding site" evidence="10">
    <location>
        <position position="624"/>
    </location>
    <ligand>
        <name>L-homocysteine</name>
        <dbReference type="ChEBI" id="CHEBI:58199"/>
    </ligand>
</feature>
<dbReference type="InterPro" id="IPR013215">
    <property type="entry name" value="Cbl-indep_Met_Synth_N"/>
</dbReference>
<comment type="similarity">
    <text evidence="3 10">Belongs to the vitamin-B12 independent methionine synthase family.</text>
</comment>
<feature type="domain" description="Cobalamin-independent methionine synthase MetE N-terminal" evidence="12">
    <location>
        <begin position="8"/>
        <end position="335"/>
    </location>
</feature>
<evidence type="ECO:0000259" key="12">
    <source>
        <dbReference type="Pfam" id="PF08267"/>
    </source>
</evidence>
<feature type="binding site" evidence="10">
    <location>
        <position position="668"/>
    </location>
    <ligand>
        <name>Zn(2+)</name>
        <dbReference type="ChEBI" id="CHEBI:29105"/>
        <note>catalytic</note>
    </ligand>
</feature>
<keyword evidence="10" id="KW-0677">Repeat</keyword>
<comment type="cofactor">
    <cofactor evidence="10">
        <name>Zn(2+)</name>
        <dbReference type="ChEBI" id="CHEBI:29105"/>
    </cofactor>
    <text evidence="10">Binds 1 zinc ion per subunit.</text>
</comment>
<dbReference type="NCBIfam" id="NF003556">
    <property type="entry name" value="PRK05222.1"/>
    <property type="match status" value="1"/>
</dbReference>
<feature type="binding site" evidence="10">
    <location>
        <position position="624"/>
    </location>
    <ligand>
        <name>L-methionine</name>
        <dbReference type="ChEBI" id="CHEBI:57844"/>
    </ligand>
</feature>
<feature type="binding site" evidence="10">
    <location>
        <position position="509"/>
    </location>
    <ligand>
        <name>L-methionine</name>
        <dbReference type="ChEBI" id="CHEBI:57844"/>
    </ligand>
</feature>
<keyword evidence="4 10" id="KW-0489">Methyltransferase</keyword>
<dbReference type="GO" id="GO:0032259">
    <property type="term" value="P:methylation"/>
    <property type="evidence" value="ECO:0007669"/>
    <property type="project" value="UniProtKB-KW"/>
</dbReference>
<dbReference type="NCBIfam" id="TIGR01371">
    <property type="entry name" value="met_syn_B12ind"/>
    <property type="match status" value="1"/>
</dbReference>
<dbReference type="InterPro" id="IPR038071">
    <property type="entry name" value="UROD/MetE-like_sf"/>
</dbReference>
<keyword evidence="6 10" id="KW-0808">Transferase</keyword>
<evidence type="ECO:0000259" key="11">
    <source>
        <dbReference type="Pfam" id="PF01717"/>
    </source>
</evidence>
<feature type="binding site" evidence="10">
    <location>
        <position position="132"/>
    </location>
    <ligand>
        <name>5-methyltetrahydropteroyltri-L-glutamate</name>
        <dbReference type="ChEBI" id="CHEBI:58207"/>
    </ligand>
</feature>
<evidence type="ECO:0000256" key="7">
    <source>
        <dbReference type="ARBA" id="ARBA00022723"/>
    </source>
</evidence>
<dbReference type="InterPro" id="IPR006276">
    <property type="entry name" value="Cobalamin-indep_Met_synthase"/>
</dbReference>